<protein>
    <submittedName>
        <fullName evidence="2">Uncharacterized protein</fullName>
    </submittedName>
</protein>
<dbReference type="EMBL" id="JAGPNK010000004">
    <property type="protein sequence ID" value="KAH7322617.1"/>
    <property type="molecule type" value="Genomic_DNA"/>
</dbReference>
<keyword evidence="1" id="KW-1133">Transmembrane helix</keyword>
<dbReference type="CDD" id="cd22189">
    <property type="entry name" value="PGAP4-like_fungal"/>
    <property type="match status" value="1"/>
</dbReference>
<reference evidence="2" key="1">
    <citation type="journal article" date="2021" name="Nat. Commun.">
        <title>Genetic determinants of endophytism in the Arabidopsis root mycobiome.</title>
        <authorList>
            <person name="Mesny F."/>
            <person name="Miyauchi S."/>
            <person name="Thiergart T."/>
            <person name="Pickel B."/>
            <person name="Atanasova L."/>
            <person name="Karlsson M."/>
            <person name="Huettel B."/>
            <person name="Barry K.W."/>
            <person name="Haridas S."/>
            <person name="Chen C."/>
            <person name="Bauer D."/>
            <person name="Andreopoulos W."/>
            <person name="Pangilinan J."/>
            <person name="LaButti K."/>
            <person name="Riley R."/>
            <person name="Lipzen A."/>
            <person name="Clum A."/>
            <person name="Drula E."/>
            <person name="Henrissat B."/>
            <person name="Kohler A."/>
            <person name="Grigoriev I.V."/>
            <person name="Martin F.M."/>
            <person name="Hacquard S."/>
        </authorList>
    </citation>
    <scope>NUCLEOTIDE SEQUENCE</scope>
    <source>
        <strain evidence="2">MPI-CAGE-CH-0235</strain>
    </source>
</reference>
<evidence type="ECO:0000313" key="3">
    <source>
        <dbReference type="Proteomes" id="UP000813444"/>
    </source>
</evidence>
<dbReference type="PANTHER" id="PTHR31410:SF1">
    <property type="entry name" value="POST-GPI ATTACHMENT TO PROTEINS FACTOR 4"/>
    <property type="match status" value="1"/>
</dbReference>
<proteinExistence type="predicted"/>
<gene>
    <name evidence="2" type="ORF">B0I35DRAFT_407081</name>
</gene>
<dbReference type="OrthoDB" id="2016523at2759"/>
<keyword evidence="1" id="KW-0472">Membrane</keyword>
<evidence type="ECO:0000313" key="2">
    <source>
        <dbReference type="EMBL" id="KAH7322617.1"/>
    </source>
</evidence>
<accession>A0A8K0SU60</accession>
<dbReference type="GO" id="GO:0006506">
    <property type="term" value="P:GPI anchor biosynthetic process"/>
    <property type="evidence" value="ECO:0007669"/>
    <property type="project" value="InterPro"/>
</dbReference>
<dbReference type="InterPro" id="IPR029675">
    <property type="entry name" value="PGAP4"/>
</dbReference>
<dbReference type="GO" id="GO:0000139">
    <property type="term" value="C:Golgi membrane"/>
    <property type="evidence" value="ECO:0007669"/>
    <property type="project" value="InterPro"/>
</dbReference>
<comment type="caution">
    <text evidence="2">The sequence shown here is derived from an EMBL/GenBank/DDBJ whole genome shotgun (WGS) entry which is preliminary data.</text>
</comment>
<evidence type="ECO:0000256" key="1">
    <source>
        <dbReference type="SAM" id="Phobius"/>
    </source>
</evidence>
<keyword evidence="1" id="KW-0812">Transmembrane</keyword>
<dbReference type="AlphaFoldDB" id="A0A8K0SU60"/>
<dbReference type="GO" id="GO:0016757">
    <property type="term" value="F:glycosyltransferase activity"/>
    <property type="evidence" value="ECO:0007669"/>
    <property type="project" value="InterPro"/>
</dbReference>
<organism evidence="2 3">
    <name type="scientific">Stachybotrys elegans</name>
    <dbReference type="NCBI Taxonomy" id="80388"/>
    <lineage>
        <taxon>Eukaryota</taxon>
        <taxon>Fungi</taxon>
        <taxon>Dikarya</taxon>
        <taxon>Ascomycota</taxon>
        <taxon>Pezizomycotina</taxon>
        <taxon>Sordariomycetes</taxon>
        <taxon>Hypocreomycetidae</taxon>
        <taxon>Hypocreales</taxon>
        <taxon>Stachybotryaceae</taxon>
        <taxon>Stachybotrys</taxon>
    </lineage>
</organism>
<keyword evidence="3" id="KW-1185">Reference proteome</keyword>
<name>A0A8K0SU60_9HYPO</name>
<dbReference type="Proteomes" id="UP000813444">
    <property type="component" value="Unassembled WGS sequence"/>
</dbReference>
<dbReference type="PANTHER" id="PTHR31410">
    <property type="entry name" value="TRANSMEMBRANE PROTEIN 246"/>
    <property type="match status" value="1"/>
</dbReference>
<feature type="transmembrane region" description="Helical" evidence="1">
    <location>
        <begin position="294"/>
        <end position="313"/>
    </location>
</feature>
<sequence>MHLSLQATSSRAKALHLAALTTWLCLFLYCSRYAFADPSSAFFQRARAYTPQHSAIREAEADDYVSRLLGKAAHSHSFSGSRSSQKLQAFGEDVSREEICVGIPSLKRDNEQFLRRAVASLLDSLDEKEHLELYLIVLLADQEPDTNPAYGQAWLEYLADEVLIYDKDTSTLPAGLANYRRLPPKDVPPAKRKKHLRLDHAALLQACQRRQAPYFVIIEDDVIASRDWYKRLRWGLDEAESTHSPRDWLYLRLFYSETFLGWHAEEDLIYLRNILLVYFCVSGLTRHMRTYIGVYFWTTAFIALHFMAGRVFLYGYSPGLHEMPNYGCCGQGLAIPNRHLAMLEDRFLQPPFLIAGDALIEEIANEDGFRKLALVPSVLQHVGVRGSSAPGGKIRKTFNFSFERLRTT</sequence>